<dbReference type="Proteomes" id="UP000510822">
    <property type="component" value="Chromosome"/>
</dbReference>
<dbReference type="AlphaFoldDB" id="A0A7D5VC40"/>
<dbReference type="CDD" id="cd00077">
    <property type="entry name" value="HDc"/>
    <property type="match status" value="1"/>
</dbReference>
<dbReference type="SUPFAM" id="SSF109604">
    <property type="entry name" value="HD-domain/PDEase-like"/>
    <property type="match status" value="2"/>
</dbReference>
<proteinExistence type="predicted"/>
<name>A0A7D5VC40_9NEIS</name>
<dbReference type="SMART" id="SM00471">
    <property type="entry name" value="HDc"/>
    <property type="match status" value="1"/>
</dbReference>
<keyword evidence="3" id="KW-1185">Reference proteome</keyword>
<protein>
    <submittedName>
        <fullName evidence="2">HD-GYP domain-containing protein</fullName>
    </submittedName>
</protein>
<evidence type="ECO:0000313" key="2">
    <source>
        <dbReference type="EMBL" id="QLI82633.1"/>
    </source>
</evidence>
<dbReference type="GO" id="GO:0008081">
    <property type="term" value="F:phosphoric diester hydrolase activity"/>
    <property type="evidence" value="ECO:0007669"/>
    <property type="project" value="UniProtKB-ARBA"/>
</dbReference>
<gene>
    <name evidence="2" type="ORF">HZU75_14460</name>
</gene>
<dbReference type="InterPro" id="IPR037522">
    <property type="entry name" value="HD_GYP_dom"/>
</dbReference>
<dbReference type="Gene3D" id="1.10.3210.10">
    <property type="entry name" value="Hypothetical protein af1432"/>
    <property type="match status" value="2"/>
</dbReference>
<dbReference type="KEGG" id="cfon:HZU75_14460"/>
<dbReference type="RefSeq" id="WP_180306709.1">
    <property type="nucleotide sequence ID" value="NZ_CP058952.1"/>
</dbReference>
<dbReference type="PANTHER" id="PTHR45228:SF5">
    <property type="entry name" value="CYCLIC DI-GMP PHOSPHODIESTERASE VC_1348-RELATED"/>
    <property type="match status" value="1"/>
</dbReference>
<organism evidence="2 3">
    <name type="scientific">Chitinibacter fontanus</name>
    <dbReference type="NCBI Taxonomy" id="1737446"/>
    <lineage>
        <taxon>Bacteria</taxon>
        <taxon>Pseudomonadati</taxon>
        <taxon>Pseudomonadota</taxon>
        <taxon>Betaproteobacteria</taxon>
        <taxon>Neisseriales</taxon>
        <taxon>Chitinibacteraceae</taxon>
        <taxon>Chitinibacter</taxon>
    </lineage>
</organism>
<dbReference type="EMBL" id="CP058952">
    <property type="protein sequence ID" value="QLI82633.1"/>
    <property type="molecule type" value="Genomic_DNA"/>
</dbReference>
<dbReference type="InterPro" id="IPR052020">
    <property type="entry name" value="Cyclic_di-GMP/3'3'-cGAMP_PDE"/>
</dbReference>
<dbReference type="PROSITE" id="PS51832">
    <property type="entry name" value="HD_GYP"/>
    <property type="match status" value="1"/>
</dbReference>
<feature type="domain" description="HD-GYP" evidence="1">
    <location>
        <begin position="257"/>
        <end position="452"/>
    </location>
</feature>
<dbReference type="InterPro" id="IPR003607">
    <property type="entry name" value="HD/PDEase_dom"/>
</dbReference>
<dbReference type="Pfam" id="PF13487">
    <property type="entry name" value="HD_5"/>
    <property type="match status" value="2"/>
</dbReference>
<reference evidence="2 3" key="1">
    <citation type="journal article" date="2016" name="Int. J. Syst. Evol. Microbiol.">
        <title>Chitinibacter fontanus sp. nov., isolated from a spring.</title>
        <authorList>
            <person name="Sheu S.Y."/>
            <person name="Li Y.S."/>
            <person name="Young C.C."/>
            <person name="Chen W.M."/>
        </authorList>
    </citation>
    <scope>NUCLEOTIDE SEQUENCE [LARGE SCALE GENOMIC DNA]</scope>
    <source>
        <strain evidence="2 3">STM-7</strain>
    </source>
</reference>
<accession>A0A7D5VC40</accession>
<dbReference type="PANTHER" id="PTHR45228">
    <property type="entry name" value="CYCLIC DI-GMP PHOSPHODIESTERASE TM_0186-RELATED"/>
    <property type="match status" value="1"/>
</dbReference>
<sequence length="455" mass="50068">MSQSLKLAELLGALSYALDMTEGQPEGHCVRCCWIGVHIGKQIGMSEQALWELYYTLLLKDLGCSSNAARICELYLTDDQSFKRDFKLVGTNLSQVLGFVFEHTGRNESWTKRLTAILNIMRNGDTIAQELIQTRCDRGARIARQLRFPESVALGIHSLDEHWNGGGRPDGLQGADIPLNARIALLAQVIDVFHFSNGRDAALAEVRHRTEVWFDPLLVAAFEVVAKDAAFWQTLSDPDIASAVLELEPAQFTVPLDDEYMDEIASAFGQVVDAKSPFTAGHSERVGFYADLIAQELGLEDRRRKWVKRAALLHDVGKLGVSSSILEKPGKLTDDEFRAVQQHARLSEEILGKIAQFADLAFVAGSHHERLDGKGYPRGLSAPDIRLETRIITVADIFDAISAERPYHAANSPEKTIQIMSGMVGNAIDADCFAALKAVLERELASAQQGSVAVV</sequence>
<evidence type="ECO:0000313" key="3">
    <source>
        <dbReference type="Proteomes" id="UP000510822"/>
    </source>
</evidence>
<evidence type="ECO:0000259" key="1">
    <source>
        <dbReference type="PROSITE" id="PS51832"/>
    </source>
</evidence>